<dbReference type="GO" id="GO:0004672">
    <property type="term" value="F:protein kinase activity"/>
    <property type="evidence" value="ECO:0007669"/>
    <property type="project" value="InterPro"/>
</dbReference>
<dbReference type="InterPro" id="IPR000719">
    <property type="entry name" value="Prot_kinase_dom"/>
</dbReference>
<dbReference type="SUPFAM" id="SSF56112">
    <property type="entry name" value="Protein kinase-like (PK-like)"/>
    <property type="match status" value="1"/>
</dbReference>
<dbReference type="Pfam" id="PF00069">
    <property type="entry name" value="Pkinase"/>
    <property type="match status" value="1"/>
</dbReference>
<comment type="caution">
    <text evidence="2">The sequence shown here is derived from an EMBL/GenBank/DDBJ whole genome shotgun (WGS) entry which is preliminary data.</text>
</comment>
<dbReference type="InterPro" id="IPR011009">
    <property type="entry name" value="Kinase-like_dom_sf"/>
</dbReference>
<proteinExistence type="predicted"/>
<protein>
    <recommendedName>
        <fullName evidence="1">Protein kinase domain-containing protein</fullName>
    </recommendedName>
</protein>
<evidence type="ECO:0000313" key="2">
    <source>
        <dbReference type="EMBL" id="KAA6308911.1"/>
    </source>
</evidence>
<accession>A0A5J4PJC8</accession>
<name>A0A5J4PJC8_9EUKA</name>
<gene>
    <name evidence="2" type="ORF">EZS28_056602</name>
</gene>
<dbReference type="GO" id="GO:0005524">
    <property type="term" value="F:ATP binding"/>
    <property type="evidence" value="ECO:0007669"/>
    <property type="project" value="InterPro"/>
</dbReference>
<sequence length="89" mass="10566">MADTPEYEDFEIVQKLFGGAMDKTFLVKHKPTDMLYVIKRVDYLDDKDKKIADDEIAQMKLLSSKYTVRLIWTFIKEPDMYVVTEYCSR</sequence>
<evidence type="ECO:0000259" key="1">
    <source>
        <dbReference type="PROSITE" id="PS50011"/>
    </source>
</evidence>
<dbReference type="Proteomes" id="UP000324800">
    <property type="component" value="Unassembled WGS sequence"/>
</dbReference>
<dbReference type="EMBL" id="SNRW01050589">
    <property type="protein sequence ID" value="KAA6308911.1"/>
    <property type="molecule type" value="Genomic_DNA"/>
</dbReference>
<organism evidence="2 3">
    <name type="scientific">Streblomastix strix</name>
    <dbReference type="NCBI Taxonomy" id="222440"/>
    <lineage>
        <taxon>Eukaryota</taxon>
        <taxon>Metamonada</taxon>
        <taxon>Preaxostyla</taxon>
        <taxon>Oxymonadida</taxon>
        <taxon>Streblomastigidae</taxon>
        <taxon>Streblomastix</taxon>
    </lineage>
</organism>
<feature type="domain" description="Protein kinase" evidence="1">
    <location>
        <begin position="10"/>
        <end position="89"/>
    </location>
</feature>
<reference evidence="2 3" key="1">
    <citation type="submission" date="2019-03" db="EMBL/GenBank/DDBJ databases">
        <title>Single cell metagenomics reveals metabolic interactions within the superorganism composed of flagellate Streblomastix strix and complex community of Bacteroidetes bacteria on its surface.</title>
        <authorList>
            <person name="Treitli S.C."/>
            <person name="Kolisko M."/>
            <person name="Husnik F."/>
            <person name="Keeling P."/>
            <person name="Hampl V."/>
        </authorList>
    </citation>
    <scope>NUCLEOTIDE SEQUENCE [LARGE SCALE GENOMIC DNA]</scope>
    <source>
        <strain evidence="2">ST1C</strain>
    </source>
</reference>
<dbReference type="AlphaFoldDB" id="A0A5J4PJC8"/>
<evidence type="ECO:0000313" key="3">
    <source>
        <dbReference type="Proteomes" id="UP000324800"/>
    </source>
</evidence>
<dbReference type="PROSITE" id="PS50011">
    <property type="entry name" value="PROTEIN_KINASE_DOM"/>
    <property type="match status" value="1"/>
</dbReference>
<dbReference type="Gene3D" id="1.10.510.10">
    <property type="entry name" value="Transferase(Phosphotransferase) domain 1"/>
    <property type="match status" value="1"/>
</dbReference>